<dbReference type="Proteomes" id="UP001596473">
    <property type="component" value="Unassembled WGS sequence"/>
</dbReference>
<evidence type="ECO:0000313" key="2">
    <source>
        <dbReference type="Proteomes" id="UP001596473"/>
    </source>
</evidence>
<sequence length="199" mass="20480">MMKDLSYRAAPLLSTLPVITASAELGGVTVRLMTDNKPYWCNGSVWIDLSATADSRLTSARMSSDVSNNTVTLSNATGLMIALAANSHYALEAKVMFQTAALTTGIRLSQTVPAGATVAAQWNIPISLTASALSNQRAADTGTASTAVDAINANTLATASILVITAATAGNIQIRFASEVAASNVVIKAGSHLVATRVI</sequence>
<evidence type="ECO:0000313" key="1">
    <source>
        <dbReference type="EMBL" id="MFC7422067.1"/>
    </source>
</evidence>
<accession>A0ABW2R2D4</accession>
<dbReference type="RefSeq" id="WP_380189850.1">
    <property type="nucleotide sequence ID" value="NZ_JBHTBQ010000044.1"/>
</dbReference>
<organism evidence="1 2">
    <name type="scientific">Iodobacter arcticus</name>
    <dbReference type="NCBI Taxonomy" id="590593"/>
    <lineage>
        <taxon>Bacteria</taxon>
        <taxon>Pseudomonadati</taxon>
        <taxon>Pseudomonadota</taxon>
        <taxon>Betaproteobacteria</taxon>
        <taxon>Neisseriales</taxon>
        <taxon>Chitinibacteraceae</taxon>
        <taxon>Iodobacter</taxon>
    </lineage>
</organism>
<dbReference type="EMBL" id="JBHTBQ010000044">
    <property type="protein sequence ID" value="MFC7422067.1"/>
    <property type="molecule type" value="Genomic_DNA"/>
</dbReference>
<gene>
    <name evidence="1" type="ORF">ACFQNF_19595</name>
</gene>
<keyword evidence="2" id="KW-1185">Reference proteome</keyword>
<protein>
    <submittedName>
        <fullName evidence="1">Uncharacterized protein</fullName>
    </submittedName>
</protein>
<reference evidence="2" key="1">
    <citation type="journal article" date="2019" name="Int. J. Syst. Evol. Microbiol.">
        <title>The Global Catalogue of Microorganisms (GCM) 10K type strain sequencing project: providing services to taxonomists for standard genome sequencing and annotation.</title>
        <authorList>
            <consortium name="The Broad Institute Genomics Platform"/>
            <consortium name="The Broad Institute Genome Sequencing Center for Infectious Disease"/>
            <person name="Wu L."/>
            <person name="Ma J."/>
        </authorList>
    </citation>
    <scope>NUCLEOTIDE SEQUENCE [LARGE SCALE GENOMIC DNA]</scope>
    <source>
        <strain evidence="2">CCUG 62945</strain>
    </source>
</reference>
<name>A0ABW2R2D4_9NEIS</name>
<proteinExistence type="predicted"/>
<comment type="caution">
    <text evidence="1">The sequence shown here is derived from an EMBL/GenBank/DDBJ whole genome shotgun (WGS) entry which is preliminary data.</text>
</comment>